<evidence type="ECO:0000313" key="2">
    <source>
        <dbReference type="Proteomes" id="UP000178429"/>
    </source>
</evidence>
<dbReference type="Proteomes" id="UP000178429">
    <property type="component" value="Unassembled WGS sequence"/>
</dbReference>
<name>A0A1F8C103_9BACT</name>
<proteinExistence type="predicted"/>
<dbReference type="Pfam" id="PF12686">
    <property type="entry name" value="DUF3800"/>
    <property type="match status" value="1"/>
</dbReference>
<dbReference type="AlphaFoldDB" id="A0A1F8C103"/>
<dbReference type="InterPro" id="IPR024524">
    <property type="entry name" value="DUF3800"/>
</dbReference>
<reference evidence="1 2" key="1">
    <citation type="journal article" date="2016" name="Nat. Commun.">
        <title>Thousands of microbial genomes shed light on interconnected biogeochemical processes in an aquifer system.</title>
        <authorList>
            <person name="Anantharaman K."/>
            <person name="Brown C.T."/>
            <person name="Hug L.A."/>
            <person name="Sharon I."/>
            <person name="Castelle C.J."/>
            <person name="Probst A.J."/>
            <person name="Thomas B.C."/>
            <person name="Singh A."/>
            <person name="Wilkins M.J."/>
            <person name="Karaoz U."/>
            <person name="Brodie E.L."/>
            <person name="Williams K.H."/>
            <person name="Hubbard S.S."/>
            <person name="Banfield J.F."/>
        </authorList>
    </citation>
    <scope>NUCLEOTIDE SEQUENCE [LARGE SCALE GENOMIC DNA]</scope>
</reference>
<organism evidence="1 2">
    <name type="scientific">Candidatus Woesebacteria bacterium RIFCSPLOWO2_01_FULL_44_14</name>
    <dbReference type="NCBI Taxonomy" id="1802525"/>
    <lineage>
        <taxon>Bacteria</taxon>
        <taxon>Candidatus Woeseibacteriota</taxon>
    </lineage>
</organism>
<evidence type="ECO:0000313" key="1">
    <source>
        <dbReference type="EMBL" id="OGM69952.1"/>
    </source>
</evidence>
<accession>A0A1F8C103</accession>
<dbReference type="STRING" id="1802525.A2975_05080"/>
<dbReference type="EMBL" id="MGHL01000007">
    <property type="protein sequence ID" value="OGM69952.1"/>
    <property type="molecule type" value="Genomic_DNA"/>
</dbReference>
<sequence>MKLMYIDESGDTIPLPEKGRKFLVLLGCVVDEVNIRTIEKRFRQIKVRFFKNPDVEIKSNFLRYANPDLAQNSPLKLESREKYDELENKITAFLKSIPVVLFSVVIDKGAYWQKYSSQNPYDIAYAFLLERFQKYLVRSGSLGICVIDPREGQVEKHFIGGQLEEIHRKMRWEETDLWSRCPNIVEKLLFSQSDKTVGIQIADLFYYPIFHLFEYDKKTGEYWRFDEITNLKLFRSSNNKLVGYGLQFFPDRTKKDLRFFS</sequence>
<gene>
    <name evidence="1" type="ORF">A2975_05080</name>
</gene>
<comment type="caution">
    <text evidence="1">The sequence shown here is derived from an EMBL/GenBank/DDBJ whole genome shotgun (WGS) entry which is preliminary data.</text>
</comment>
<evidence type="ECO:0008006" key="3">
    <source>
        <dbReference type="Google" id="ProtNLM"/>
    </source>
</evidence>
<protein>
    <recommendedName>
        <fullName evidence="3">DUF3800 domain-containing protein</fullName>
    </recommendedName>
</protein>